<dbReference type="InterPro" id="IPR041588">
    <property type="entry name" value="Integrase_H2C2"/>
</dbReference>
<dbReference type="Pfam" id="PF17921">
    <property type="entry name" value="Integrase_H2C2"/>
    <property type="match status" value="1"/>
</dbReference>
<dbReference type="Gene3D" id="1.10.340.70">
    <property type="match status" value="1"/>
</dbReference>
<dbReference type="EMBL" id="LKAM01000007">
    <property type="protein sequence ID" value="KUM47244.1"/>
    <property type="molecule type" value="Genomic_DNA"/>
</dbReference>
<accession>A0A101LXQ2</accession>
<organism evidence="2">
    <name type="scientific">Picea glauca</name>
    <name type="common">White spruce</name>
    <name type="synonym">Pinus glauca</name>
    <dbReference type="NCBI Taxonomy" id="3330"/>
    <lineage>
        <taxon>Eukaryota</taxon>
        <taxon>Viridiplantae</taxon>
        <taxon>Streptophyta</taxon>
        <taxon>Embryophyta</taxon>
        <taxon>Tracheophyta</taxon>
        <taxon>Spermatophyta</taxon>
        <taxon>Pinopsida</taxon>
        <taxon>Pinidae</taxon>
        <taxon>Conifers I</taxon>
        <taxon>Pinales</taxon>
        <taxon>Pinaceae</taxon>
        <taxon>Picea</taxon>
    </lineage>
</organism>
<geneLocation type="mitochondrion" evidence="2"/>
<name>A0A101LXQ2_PICGL</name>
<evidence type="ECO:0000259" key="1">
    <source>
        <dbReference type="Pfam" id="PF17921"/>
    </source>
</evidence>
<keyword evidence="2" id="KW-0496">Mitochondrion</keyword>
<protein>
    <recommendedName>
        <fullName evidence="1">Integrase zinc-binding domain-containing protein</fullName>
    </recommendedName>
</protein>
<comment type="caution">
    <text evidence="2">The sequence shown here is derived from an EMBL/GenBank/DDBJ whole genome shotgun (WGS) entry which is preliminary data.</text>
</comment>
<feature type="domain" description="Integrase zinc-binding" evidence="1">
    <location>
        <begin position="64"/>
        <end position="110"/>
    </location>
</feature>
<gene>
    <name evidence="2" type="ORF">ABT39_MTgene5429</name>
</gene>
<dbReference type="AlphaFoldDB" id="A0A101LXQ2"/>
<sequence>MASLNAISLPTPTWIERVRKEWEEDPATASIIQQLEKNASSIQGFSWQGGVFRFREKVYLCKNSSIKEEILKEVHASSSAGLKGFLKTYHRAKQSFFWEGMKKDIKPFVEK</sequence>
<proteinExistence type="predicted"/>
<evidence type="ECO:0000313" key="2">
    <source>
        <dbReference type="EMBL" id="KUM47244.1"/>
    </source>
</evidence>
<reference evidence="2" key="1">
    <citation type="journal article" date="2015" name="Genome Biol. Evol.">
        <title>Organellar Genomes of White Spruce (Picea glauca): Assembly and Annotation.</title>
        <authorList>
            <person name="Jackman S.D."/>
            <person name="Warren R.L."/>
            <person name="Gibb E.A."/>
            <person name="Vandervalk B.P."/>
            <person name="Mohamadi H."/>
            <person name="Chu J."/>
            <person name="Raymond A."/>
            <person name="Pleasance S."/>
            <person name="Coope R."/>
            <person name="Wildung M.R."/>
            <person name="Ritland C.E."/>
            <person name="Bousquet J."/>
            <person name="Jones S.J."/>
            <person name="Bohlmann J."/>
            <person name="Birol I."/>
        </authorList>
    </citation>
    <scope>NUCLEOTIDE SEQUENCE [LARGE SCALE GENOMIC DNA]</scope>
    <source>
        <tissue evidence="2">Flushing bud</tissue>
    </source>
</reference>